<dbReference type="Pfam" id="PF01930">
    <property type="entry name" value="Cas_Cas4"/>
    <property type="match status" value="1"/>
</dbReference>
<dbReference type="GO" id="GO:0005524">
    <property type="term" value="F:ATP binding"/>
    <property type="evidence" value="ECO:0007669"/>
    <property type="project" value="UniProtKB-UniRule"/>
</dbReference>
<evidence type="ECO:0000256" key="7">
    <source>
        <dbReference type="ARBA" id="ARBA00022840"/>
    </source>
</evidence>
<protein>
    <recommendedName>
        <fullName evidence="12">DNA 3'-5' helicase</fullName>
        <ecNumber evidence="12">5.6.2.4</ecNumber>
    </recommendedName>
</protein>
<keyword evidence="8" id="KW-0238">DNA-binding</keyword>
<dbReference type="InterPro" id="IPR027417">
    <property type="entry name" value="P-loop_NTPase"/>
</dbReference>
<feature type="binding site" evidence="14">
    <location>
        <begin position="9"/>
        <end position="16"/>
    </location>
    <ligand>
        <name>ATP</name>
        <dbReference type="ChEBI" id="CHEBI:30616"/>
    </ligand>
</feature>
<dbReference type="RefSeq" id="WP_132433159.1">
    <property type="nucleotide sequence ID" value="NZ_SLWK01000003.1"/>
</dbReference>
<evidence type="ECO:0000256" key="5">
    <source>
        <dbReference type="ARBA" id="ARBA00022806"/>
    </source>
</evidence>
<keyword evidence="4 14" id="KW-0378">Hydrolase</keyword>
<comment type="catalytic activity">
    <reaction evidence="11">
        <text>Couples ATP hydrolysis with the unwinding of duplex DNA by translocating in the 3'-5' direction.</text>
        <dbReference type="EC" id="5.6.2.4"/>
    </reaction>
</comment>
<organism evidence="17 18">
    <name type="scientific">Natronoflexus pectinivorans</name>
    <dbReference type="NCBI Taxonomy" id="682526"/>
    <lineage>
        <taxon>Bacteria</taxon>
        <taxon>Pseudomonadati</taxon>
        <taxon>Bacteroidota</taxon>
        <taxon>Bacteroidia</taxon>
        <taxon>Marinilabiliales</taxon>
        <taxon>Marinilabiliaceae</taxon>
        <taxon>Natronoflexus</taxon>
    </lineage>
</organism>
<dbReference type="EC" id="5.6.2.4" evidence="12"/>
<evidence type="ECO:0000256" key="11">
    <source>
        <dbReference type="ARBA" id="ARBA00034617"/>
    </source>
</evidence>
<dbReference type="Pfam" id="PF13361">
    <property type="entry name" value="UvrD_C"/>
    <property type="match status" value="1"/>
</dbReference>
<keyword evidence="5 14" id="KW-0347">Helicase</keyword>
<keyword evidence="3" id="KW-0227">DNA damage</keyword>
<gene>
    <name evidence="17" type="ORF">EV194_103165</name>
</gene>
<dbReference type="Pfam" id="PF00580">
    <property type="entry name" value="UvrD-helicase"/>
    <property type="match status" value="1"/>
</dbReference>
<dbReference type="SUPFAM" id="SSF52540">
    <property type="entry name" value="P-loop containing nucleoside triphosphate hydrolases"/>
    <property type="match status" value="1"/>
</dbReference>
<evidence type="ECO:0000256" key="2">
    <source>
        <dbReference type="ARBA" id="ARBA00022741"/>
    </source>
</evidence>
<dbReference type="GO" id="GO:0000725">
    <property type="term" value="P:recombinational repair"/>
    <property type="evidence" value="ECO:0007669"/>
    <property type="project" value="TreeGrafter"/>
</dbReference>
<keyword evidence="7 14" id="KW-0067">ATP-binding</keyword>
<dbReference type="InterPro" id="IPR014016">
    <property type="entry name" value="UvrD-like_ATP-bd"/>
</dbReference>
<accession>A0A4R2GKB7</accession>
<feature type="domain" description="UvrD-like helicase ATP-binding" evidence="15">
    <location>
        <begin position="1"/>
        <end position="468"/>
    </location>
</feature>
<dbReference type="PANTHER" id="PTHR11070">
    <property type="entry name" value="UVRD / RECB / PCRA DNA HELICASE FAMILY MEMBER"/>
    <property type="match status" value="1"/>
</dbReference>
<evidence type="ECO:0000256" key="3">
    <source>
        <dbReference type="ARBA" id="ARBA00022763"/>
    </source>
</evidence>
<evidence type="ECO:0000259" key="15">
    <source>
        <dbReference type="PROSITE" id="PS51198"/>
    </source>
</evidence>
<evidence type="ECO:0000256" key="10">
    <source>
        <dbReference type="ARBA" id="ARBA00023235"/>
    </source>
</evidence>
<evidence type="ECO:0000256" key="9">
    <source>
        <dbReference type="ARBA" id="ARBA00023204"/>
    </source>
</evidence>
<keyword evidence="10" id="KW-0413">Isomerase</keyword>
<keyword evidence="18" id="KW-1185">Reference proteome</keyword>
<evidence type="ECO:0000313" key="17">
    <source>
        <dbReference type="EMBL" id="TCO09254.1"/>
    </source>
</evidence>
<name>A0A4R2GKB7_9BACT</name>
<dbReference type="GO" id="GO:0003677">
    <property type="term" value="F:DNA binding"/>
    <property type="evidence" value="ECO:0007669"/>
    <property type="project" value="UniProtKB-KW"/>
</dbReference>
<dbReference type="InterPro" id="IPR022765">
    <property type="entry name" value="Dna2/Cas4_DUF83"/>
</dbReference>
<evidence type="ECO:0000256" key="12">
    <source>
        <dbReference type="ARBA" id="ARBA00034808"/>
    </source>
</evidence>
<keyword evidence="9" id="KW-0234">DNA repair</keyword>
<dbReference type="Gene3D" id="3.40.50.300">
    <property type="entry name" value="P-loop containing nucleotide triphosphate hydrolases"/>
    <property type="match status" value="3"/>
</dbReference>
<evidence type="ECO:0000256" key="1">
    <source>
        <dbReference type="ARBA" id="ARBA00022722"/>
    </source>
</evidence>
<dbReference type="GO" id="GO:0004527">
    <property type="term" value="F:exonuclease activity"/>
    <property type="evidence" value="ECO:0007669"/>
    <property type="project" value="UniProtKB-KW"/>
</dbReference>
<evidence type="ECO:0000256" key="8">
    <source>
        <dbReference type="ARBA" id="ARBA00023125"/>
    </source>
</evidence>
<dbReference type="PROSITE" id="PS51198">
    <property type="entry name" value="UVRD_HELICASE_ATP_BIND"/>
    <property type="match status" value="1"/>
</dbReference>
<dbReference type="PANTHER" id="PTHR11070:SF67">
    <property type="entry name" value="DNA 3'-5' HELICASE"/>
    <property type="match status" value="1"/>
</dbReference>
<evidence type="ECO:0000256" key="14">
    <source>
        <dbReference type="PROSITE-ProRule" id="PRU00560"/>
    </source>
</evidence>
<reference evidence="17 18" key="1">
    <citation type="submission" date="2019-03" db="EMBL/GenBank/DDBJ databases">
        <title>Genomic Encyclopedia of Type Strains, Phase IV (KMG-IV): sequencing the most valuable type-strain genomes for metagenomic binning, comparative biology and taxonomic classification.</title>
        <authorList>
            <person name="Goeker M."/>
        </authorList>
    </citation>
    <scope>NUCLEOTIDE SEQUENCE [LARGE SCALE GENOMIC DNA]</scope>
    <source>
        <strain evidence="17 18">DSM 24179</strain>
    </source>
</reference>
<dbReference type="GO" id="GO:0043138">
    <property type="term" value="F:3'-5' DNA helicase activity"/>
    <property type="evidence" value="ECO:0007669"/>
    <property type="project" value="UniProtKB-EC"/>
</dbReference>
<dbReference type="OrthoDB" id="9810135at2"/>
<evidence type="ECO:0000313" key="18">
    <source>
        <dbReference type="Proteomes" id="UP000295221"/>
    </source>
</evidence>
<feature type="domain" description="UvrD-like helicase C-terminal" evidence="16">
    <location>
        <begin position="502"/>
        <end position="760"/>
    </location>
</feature>
<keyword evidence="1" id="KW-0540">Nuclease</keyword>
<evidence type="ECO:0000256" key="6">
    <source>
        <dbReference type="ARBA" id="ARBA00022839"/>
    </source>
</evidence>
<comment type="caution">
    <text evidence="17">The sequence shown here is derived from an EMBL/GenBank/DDBJ whole genome shotgun (WGS) entry which is preliminary data.</text>
</comment>
<dbReference type="InterPro" id="IPR014017">
    <property type="entry name" value="DNA_helicase_UvrD-like_C"/>
</dbReference>
<dbReference type="EMBL" id="SLWK01000003">
    <property type="protein sequence ID" value="TCO09254.1"/>
    <property type="molecule type" value="Genomic_DNA"/>
</dbReference>
<keyword evidence="6 17" id="KW-0269">Exonuclease</keyword>
<dbReference type="InterPro" id="IPR000212">
    <property type="entry name" value="DNA_helicase_UvrD/REP"/>
</dbReference>
<dbReference type="Gene3D" id="1.10.3170.10">
    <property type="entry name" value="Recbcd, chain B, domain 2"/>
    <property type="match status" value="1"/>
</dbReference>
<dbReference type="AlphaFoldDB" id="A0A4R2GKB7"/>
<proteinExistence type="predicted"/>
<evidence type="ECO:0000256" key="4">
    <source>
        <dbReference type="ARBA" id="ARBA00022801"/>
    </source>
</evidence>
<evidence type="ECO:0000259" key="16">
    <source>
        <dbReference type="PROSITE" id="PS51217"/>
    </source>
</evidence>
<dbReference type="InterPro" id="IPR011604">
    <property type="entry name" value="PDDEXK-like_dom_sf"/>
</dbReference>
<dbReference type="Proteomes" id="UP000295221">
    <property type="component" value="Unassembled WGS sequence"/>
</dbReference>
<sequence length="1089" mass="125688">MSKIQVYRASAGSGKTYTLTKEYLILLFKNPGDYRQILAVTFTNKATAEMRSRILSTLHDIASRSGERHEYMSDLEKASGKPENEVRQLALKLLRQLLHDYANFSVSTIDSFFQKVTRSFAREMGLPVGFRLELETERILQQAVDQLILEMDSPQHKELKSWLIQFARERMEDDKGWNISGEILNISKEIFSEMYQANALALANHINNKEFLNTYKKALEEIIHNMDSQIQTIGKNGLEIIKQHNLDINIDFKGKSRTKVKWFEKMTDLNGHLDVEKYMVLLSGTEQWIKGEKQENRNEDVLAAYSGGLLDLVTRAVELIAKNVRDYHTAKLILPNLNALGMLNDVNNKLMELCREENIFLISGTNHLLTCIIENNETPFIYEKTGTRYIHYMIDEFQDTSSLQYSNFLPLIKDSLASEKTSLLVGDVKQAIYRWRNSDWNLLAEHVEKDFDHYGINAISLDTNWRSDEEIIKFNNAFFSTAAEAIQQQFNNMIPDDLADSETFQHLSKKIIRAYSDIKQNTSKSALNSGGRLHFELLEGEKKEDFQQAAIVQSIKHIHNLCDEFKLSEISVLVRNNREAVLITDALLSGNYHPESRPLPVISNESLVIANSELIRLIIAHLELIQNPENLQTESFILQYLYKNSHLEPEQIEFDTTEAFHQFAKGNLWQSHKEKTSNIQKKPLYELTEAIIQLLPEKLVKQHAVYVEAFQSMLLNHINQESADLNRFLQFWYNKGYKHSLSIPENQEAIRVMTIHKSKGLEFKAVVIPFASWDLNTLRHGNLLWFKPQKEPFNAIPLVPVKGIKQLGDSWFAADYLQEVLNQYVDNLNITYVAFTRARRSLSVFAHLNKMEYKSINDIGQLIHSQITTGLFTNISENGIVENDRLFTLNRANRSERSRSDKKESSIRKEETLNLSGFIHIPPGNRLKIHMESENYFTEDGENVQVNYGKVMHALFEQIITGNDVVKAFKTLRFKGIITEAEAGNLQNQVEKWLLHPKAKHWFDGTYQVKNEAAILSGAVKRPDRVMIKDDEVIVVDYKFGQGKHPSHQKQVQDYILLVKEMGYSKVKGYIWYPHINEIIETDQQGRLF</sequence>
<evidence type="ECO:0000256" key="13">
    <source>
        <dbReference type="ARBA" id="ARBA00048988"/>
    </source>
</evidence>
<comment type="catalytic activity">
    <reaction evidence="13">
        <text>ATP + H2O = ADP + phosphate + H(+)</text>
        <dbReference type="Rhea" id="RHEA:13065"/>
        <dbReference type="ChEBI" id="CHEBI:15377"/>
        <dbReference type="ChEBI" id="CHEBI:15378"/>
        <dbReference type="ChEBI" id="CHEBI:30616"/>
        <dbReference type="ChEBI" id="CHEBI:43474"/>
        <dbReference type="ChEBI" id="CHEBI:456216"/>
        <dbReference type="EC" id="5.6.2.4"/>
    </reaction>
</comment>
<keyword evidence="2 14" id="KW-0547">Nucleotide-binding</keyword>
<dbReference type="GO" id="GO:0005829">
    <property type="term" value="C:cytosol"/>
    <property type="evidence" value="ECO:0007669"/>
    <property type="project" value="TreeGrafter"/>
</dbReference>
<dbReference type="GO" id="GO:0016887">
    <property type="term" value="F:ATP hydrolysis activity"/>
    <property type="evidence" value="ECO:0007669"/>
    <property type="project" value="RHEA"/>
</dbReference>
<dbReference type="PROSITE" id="PS51217">
    <property type="entry name" value="UVRD_HELICASE_CTER"/>
    <property type="match status" value="1"/>
</dbReference>
<dbReference type="Gene3D" id="3.90.320.10">
    <property type="match status" value="1"/>
</dbReference>